<dbReference type="InterPro" id="IPR005674">
    <property type="entry name" value="CocE/Ser_esterase"/>
</dbReference>
<reference evidence="3" key="1">
    <citation type="submission" date="2020-05" db="EMBL/GenBank/DDBJ databases">
        <authorList>
            <person name="Chiriac C."/>
            <person name="Salcher M."/>
            <person name="Ghai R."/>
            <person name="Kavagutti S V."/>
        </authorList>
    </citation>
    <scope>NUCLEOTIDE SEQUENCE</scope>
</reference>
<evidence type="ECO:0000256" key="1">
    <source>
        <dbReference type="ARBA" id="ARBA00022801"/>
    </source>
</evidence>
<accession>A0A6J6TZ72</accession>
<dbReference type="InterPro" id="IPR000383">
    <property type="entry name" value="Xaa-Pro-like_dom"/>
</dbReference>
<dbReference type="AlphaFoldDB" id="A0A6J6TZ72"/>
<sequence>MRRTPLATALLSLAALLLLLPALTHAPAQAGEREDATWTEVYFQTPDGTTLHADVLRPAGLADDVETPVVLTVSPYTSHSGGASAPDPTGEPPSERFYDFLDLTDALDEGYTYVMVDLPGTGGSGGCNDWGGPAEQGAVEVAVEWAADQPWSTGKVALIGKSYDAWTGLMGVSRRPDGLEAVIAMEPVFSGYSYLYNRGVRFANSVGTPVVFQANDLFPGSLADSPEYQLTGAPRTPCHALNLVQQQDDVEGSAFWVERDLVPTSRGSRLPVLLTQGFLETNTKPDRAFDYWSGLRGAHNIGWFGQFDHVRGWETDAEGRPQVGRDPVVFARQVEAFLDKHLRGERGRSVRAARPGVQVQDNLGRWRREAVWPPADVRSLRTVLETGSYADDGANTATGPDAGQGVWSVSAPLRHPAWVAGEPVLDVTVTTSVPRTNLVGLVYDIAPDGSATVLSRGTQLVRDAGTTAYSLPLYGQDWRLARGHRIGVLLTGADAGWWVHAPTGSEVVVDEAAVRLPFLTRERTRFLAGGSTPRLEAHLADTATVPAEVLEGSRVRFRVARLR</sequence>
<dbReference type="SUPFAM" id="SSF49785">
    <property type="entry name" value="Galactose-binding domain-like"/>
    <property type="match status" value="1"/>
</dbReference>
<dbReference type="Gene3D" id="3.40.50.1820">
    <property type="entry name" value="alpha/beta hydrolase"/>
    <property type="match status" value="2"/>
</dbReference>
<dbReference type="NCBIfam" id="TIGR00976">
    <property type="entry name" value="CocE_NonD"/>
    <property type="match status" value="1"/>
</dbReference>
<dbReference type="InterPro" id="IPR013736">
    <property type="entry name" value="Xaa-Pro_dipept_C"/>
</dbReference>
<dbReference type="SUPFAM" id="SSF53474">
    <property type="entry name" value="alpha/beta-Hydrolases"/>
    <property type="match status" value="1"/>
</dbReference>
<keyword evidence="1" id="KW-0378">Hydrolase</keyword>
<organism evidence="3">
    <name type="scientific">freshwater metagenome</name>
    <dbReference type="NCBI Taxonomy" id="449393"/>
    <lineage>
        <taxon>unclassified sequences</taxon>
        <taxon>metagenomes</taxon>
        <taxon>ecological metagenomes</taxon>
    </lineage>
</organism>
<gene>
    <name evidence="3" type="ORF">UFOPK2761_02091</name>
</gene>
<dbReference type="InterPro" id="IPR008979">
    <property type="entry name" value="Galactose-bd-like_sf"/>
</dbReference>
<dbReference type="GO" id="GO:0008239">
    <property type="term" value="F:dipeptidyl-peptidase activity"/>
    <property type="evidence" value="ECO:0007669"/>
    <property type="project" value="InterPro"/>
</dbReference>
<evidence type="ECO:0000259" key="2">
    <source>
        <dbReference type="SMART" id="SM00939"/>
    </source>
</evidence>
<name>A0A6J6TZ72_9ZZZZ</name>
<dbReference type="Pfam" id="PF02129">
    <property type="entry name" value="Peptidase_S15"/>
    <property type="match status" value="1"/>
</dbReference>
<protein>
    <submittedName>
        <fullName evidence="3">Unannotated protein</fullName>
    </submittedName>
</protein>
<proteinExistence type="predicted"/>
<dbReference type="InterPro" id="IPR029058">
    <property type="entry name" value="AB_hydrolase_fold"/>
</dbReference>
<dbReference type="SMART" id="SM00939">
    <property type="entry name" value="PepX_C"/>
    <property type="match status" value="1"/>
</dbReference>
<dbReference type="EMBL" id="CAEZYQ010000016">
    <property type="protein sequence ID" value="CAB4752852.1"/>
    <property type="molecule type" value="Genomic_DNA"/>
</dbReference>
<feature type="domain" description="Xaa-Pro dipeptidyl-peptidase C-terminal" evidence="2">
    <location>
        <begin position="335"/>
        <end position="517"/>
    </location>
</feature>
<dbReference type="Gene3D" id="2.60.120.260">
    <property type="entry name" value="Galactose-binding domain-like"/>
    <property type="match status" value="1"/>
</dbReference>
<evidence type="ECO:0000313" key="3">
    <source>
        <dbReference type="EMBL" id="CAB4752852.1"/>
    </source>
</evidence>
<dbReference type="Pfam" id="PF08530">
    <property type="entry name" value="PepX_C"/>
    <property type="match status" value="1"/>
</dbReference>